<proteinExistence type="predicted"/>
<protein>
    <submittedName>
        <fullName evidence="1">Uncharacterized protein</fullName>
    </submittedName>
</protein>
<dbReference type="EMBL" id="GBXM01048145">
    <property type="protein sequence ID" value="JAH60432.1"/>
    <property type="molecule type" value="Transcribed_RNA"/>
</dbReference>
<organism evidence="1">
    <name type="scientific">Anguilla anguilla</name>
    <name type="common">European freshwater eel</name>
    <name type="synonym">Muraena anguilla</name>
    <dbReference type="NCBI Taxonomy" id="7936"/>
    <lineage>
        <taxon>Eukaryota</taxon>
        <taxon>Metazoa</taxon>
        <taxon>Chordata</taxon>
        <taxon>Craniata</taxon>
        <taxon>Vertebrata</taxon>
        <taxon>Euteleostomi</taxon>
        <taxon>Actinopterygii</taxon>
        <taxon>Neopterygii</taxon>
        <taxon>Teleostei</taxon>
        <taxon>Anguilliformes</taxon>
        <taxon>Anguillidae</taxon>
        <taxon>Anguilla</taxon>
    </lineage>
</organism>
<dbReference type="AlphaFoldDB" id="A0A0E9U3W4"/>
<accession>A0A0E9U3W4</accession>
<reference evidence="1" key="1">
    <citation type="submission" date="2014-11" db="EMBL/GenBank/DDBJ databases">
        <authorList>
            <person name="Amaro Gonzalez C."/>
        </authorList>
    </citation>
    <scope>NUCLEOTIDE SEQUENCE</scope>
</reference>
<reference evidence="1" key="2">
    <citation type="journal article" date="2015" name="Fish Shellfish Immunol.">
        <title>Early steps in the European eel (Anguilla anguilla)-Vibrio vulnificus interaction in the gills: Role of the RtxA13 toxin.</title>
        <authorList>
            <person name="Callol A."/>
            <person name="Pajuelo D."/>
            <person name="Ebbesson L."/>
            <person name="Teles M."/>
            <person name="MacKenzie S."/>
            <person name="Amaro C."/>
        </authorList>
    </citation>
    <scope>NUCLEOTIDE SEQUENCE</scope>
</reference>
<name>A0A0E9U3W4_ANGAN</name>
<sequence length="44" mass="5080">MVEREDQSMRNNFVTLSYCTLTLDYIAVSNSGHYTQIKSLITHV</sequence>
<evidence type="ECO:0000313" key="1">
    <source>
        <dbReference type="EMBL" id="JAH60432.1"/>
    </source>
</evidence>